<keyword evidence="3" id="KW-1185">Reference proteome</keyword>
<dbReference type="EMBL" id="QKWP01000717">
    <property type="protein sequence ID" value="RIB15862.1"/>
    <property type="molecule type" value="Genomic_DNA"/>
</dbReference>
<comment type="caution">
    <text evidence="2">The sequence shown here is derived from an EMBL/GenBank/DDBJ whole genome shotgun (WGS) entry which is preliminary data.</text>
</comment>
<organism evidence="2 3">
    <name type="scientific">Gigaspora rosea</name>
    <dbReference type="NCBI Taxonomy" id="44941"/>
    <lineage>
        <taxon>Eukaryota</taxon>
        <taxon>Fungi</taxon>
        <taxon>Fungi incertae sedis</taxon>
        <taxon>Mucoromycota</taxon>
        <taxon>Glomeromycotina</taxon>
        <taxon>Glomeromycetes</taxon>
        <taxon>Diversisporales</taxon>
        <taxon>Gigasporaceae</taxon>
        <taxon>Gigaspora</taxon>
    </lineage>
</organism>
<reference evidence="2 3" key="1">
    <citation type="submission" date="2018-06" db="EMBL/GenBank/DDBJ databases">
        <title>Comparative genomics reveals the genomic features of Rhizophagus irregularis, R. cerebriforme, R. diaphanum and Gigaspora rosea, and their symbiotic lifestyle signature.</title>
        <authorList>
            <person name="Morin E."/>
            <person name="San Clemente H."/>
            <person name="Chen E.C.H."/>
            <person name="De La Providencia I."/>
            <person name="Hainaut M."/>
            <person name="Kuo A."/>
            <person name="Kohler A."/>
            <person name="Murat C."/>
            <person name="Tang N."/>
            <person name="Roy S."/>
            <person name="Loubradou J."/>
            <person name="Henrissat B."/>
            <person name="Grigoriev I.V."/>
            <person name="Corradi N."/>
            <person name="Roux C."/>
            <person name="Martin F.M."/>
        </authorList>
    </citation>
    <scope>NUCLEOTIDE SEQUENCE [LARGE SCALE GENOMIC DNA]</scope>
    <source>
        <strain evidence="2 3">DAOM 194757</strain>
    </source>
</reference>
<name>A0A397V1J6_9GLOM</name>
<gene>
    <name evidence="2" type="ORF">C2G38_1552741</name>
</gene>
<keyword evidence="1" id="KW-0812">Transmembrane</keyword>
<evidence type="ECO:0000313" key="2">
    <source>
        <dbReference type="EMBL" id="RIB15862.1"/>
    </source>
</evidence>
<proteinExistence type="predicted"/>
<dbReference type="Proteomes" id="UP000266673">
    <property type="component" value="Unassembled WGS sequence"/>
</dbReference>
<evidence type="ECO:0000313" key="3">
    <source>
        <dbReference type="Proteomes" id="UP000266673"/>
    </source>
</evidence>
<evidence type="ECO:0000256" key="1">
    <source>
        <dbReference type="SAM" id="Phobius"/>
    </source>
</evidence>
<accession>A0A397V1J6</accession>
<dbReference type="InterPro" id="IPR015943">
    <property type="entry name" value="WD40/YVTN_repeat-like_dom_sf"/>
</dbReference>
<sequence>MNVSQGELHDISEYSGLDLDVSSLCVVSFSSAPGFVVQIHRLEIVVSKPNVELEAMVENTSSRWTPPENTVIDVAAVYDSIAVIALSAINVNVIILLRLISIISQIM</sequence>
<dbReference type="STRING" id="44941.A0A397V1J6"/>
<dbReference type="Gene3D" id="2.130.10.10">
    <property type="entry name" value="YVTN repeat-like/Quinoprotein amine dehydrogenase"/>
    <property type="match status" value="1"/>
</dbReference>
<keyword evidence="1" id="KW-0472">Membrane</keyword>
<feature type="transmembrane region" description="Helical" evidence="1">
    <location>
        <begin position="81"/>
        <end position="100"/>
    </location>
</feature>
<keyword evidence="1" id="KW-1133">Transmembrane helix</keyword>
<protein>
    <submittedName>
        <fullName evidence="2">Uncharacterized protein</fullName>
    </submittedName>
</protein>
<dbReference type="AlphaFoldDB" id="A0A397V1J6"/>